<evidence type="ECO:0000313" key="4">
    <source>
        <dbReference type="Proteomes" id="UP000285624"/>
    </source>
</evidence>
<dbReference type="EMBL" id="MAYM02000340">
    <property type="protein sequence ID" value="RLN43859.1"/>
    <property type="molecule type" value="Genomic_DNA"/>
</dbReference>
<dbReference type="Proteomes" id="UP000285624">
    <property type="component" value="Unassembled WGS sequence"/>
</dbReference>
<proteinExistence type="predicted"/>
<feature type="compositionally biased region" description="Acidic residues" evidence="1">
    <location>
        <begin position="534"/>
        <end position="559"/>
    </location>
</feature>
<feature type="compositionally biased region" description="Basic and acidic residues" evidence="1">
    <location>
        <begin position="273"/>
        <end position="288"/>
    </location>
</feature>
<feature type="compositionally biased region" description="Polar residues" evidence="1">
    <location>
        <begin position="165"/>
        <end position="176"/>
    </location>
</feature>
<feature type="compositionally biased region" description="Basic residues" evidence="1">
    <location>
        <begin position="150"/>
        <end position="161"/>
    </location>
</feature>
<evidence type="ECO:0000313" key="3">
    <source>
        <dbReference type="EMBL" id="RLN84237.1"/>
    </source>
</evidence>
<dbReference type="EMBL" id="MBDN02000021">
    <property type="protein sequence ID" value="RLN84237.1"/>
    <property type="molecule type" value="Genomic_DNA"/>
</dbReference>
<accession>A0A3R7K2U9</accession>
<comment type="caution">
    <text evidence="3">The sequence shown here is derived from an EMBL/GenBank/DDBJ whole genome shotgun (WGS) entry which is preliminary data.</text>
</comment>
<evidence type="ECO:0000313" key="2">
    <source>
        <dbReference type="EMBL" id="RLN43859.1"/>
    </source>
</evidence>
<evidence type="ECO:0000313" key="5">
    <source>
        <dbReference type="Proteomes" id="UP000285883"/>
    </source>
</evidence>
<organism evidence="3 4">
    <name type="scientific">Phytophthora kernoviae</name>
    <dbReference type="NCBI Taxonomy" id="325452"/>
    <lineage>
        <taxon>Eukaryota</taxon>
        <taxon>Sar</taxon>
        <taxon>Stramenopiles</taxon>
        <taxon>Oomycota</taxon>
        <taxon>Peronosporomycetes</taxon>
        <taxon>Peronosporales</taxon>
        <taxon>Peronosporaceae</taxon>
        <taxon>Phytophthora</taxon>
    </lineage>
</organism>
<feature type="region of interest" description="Disordered" evidence="1">
    <location>
        <begin position="212"/>
        <end position="307"/>
    </location>
</feature>
<keyword evidence="4" id="KW-1185">Reference proteome</keyword>
<feature type="compositionally biased region" description="Acidic residues" evidence="1">
    <location>
        <begin position="485"/>
        <end position="522"/>
    </location>
</feature>
<evidence type="ECO:0000256" key="1">
    <source>
        <dbReference type="SAM" id="MobiDB-lite"/>
    </source>
</evidence>
<feature type="region of interest" description="Disordered" evidence="1">
    <location>
        <begin position="468"/>
        <end position="576"/>
    </location>
</feature>
<dbReference type="Proteomes" id="UP000285883">
    <property type="component" value="Unassembled WGS sequence"/>
</dbReference>
<feature type="region of interest" description="Disordered" evidence="1">
    <location>
        <begin position="143"/>
        <end position="198"/>
    </location>
</feature>
<gene>
    <name evidence="2" type="ORF">BBI17_001227</name>
    <name evidence="3" type="ORF">BBO99_00001460</name>
</gene>
<feature type="compositionally biased region" description="Basic residues" evidence="1">
    <location>
        <begin position="83"/>
        <end position="100"/>
    </location>
</feature>
<name>A0A3R7K2U9_9STRA</name>
<dbReference type="AlphaFoldDB" id="A0A3R7K2U9"/>
<reference evidence="4 5" key="1">
    <citation type="submission" date="2018-07" db="EMBL/GenBank/DDBJ databases">
        <title>Genome sequencing of oomycete isolates from Chile give support for New Zealand origin for Phytophthora kernoviae and make available the first Nothophytophthora sp. genome.</title>
        <authorList>
            <person name="Studholme D.J."/>
            <person name="Sanfuentes E."/>
            <person name="Panda P."/>
            <person name="Hill R."/>
            <person name="Sambles C."/>
            <person name="Grant M."/>
            <person name="Williams N.M."/>
            <person name="Mcdougal R.L."/>
        </authorList>
    </citation>
    <scope>NUCLEOTIDE SEQUENCE [LARGE SCALE GENOMIC DNA]</scope>
    <source>
        <strain evidence="2">Chile2</strain>
        <strain evidence="3">Chile4</strain>
    </source>
</reference>
<feature type="region of interest" description="Disordered" evidence="1">
    <location>
        <begin position="1"/>
        <end position="124"/>
    </location>
</feature>
<sequence length="576" mass="64387">MGKKSKKRQRSESIQSEQTEADDARKRLAAFHARMFELPNETTTASAGAEMPRVQWKPSGKKYKSKKTQMEEESEAVPMVKFNNKKKEKKGMKKEQKKQKVVVESQQQQKKNKKTGPAAIKVPGMPTVAVETGLFKKTEQIGAHQVNNQQRHKQKNKKMKFQKQVTAPTPAVTNKMQAMEAPQWHSMNTNEEQEDDDGVDPLEQALVSVQKEIINKQVTPPPRKKRKVKSSKSTAVPETENTRKTGKNMTKDDDTVDAKGANSPKADAGYNADAEKGNDRLSKQEMKRKQLQNATLPARTEAKQKAHNFKQSNTADFLLKTCPELVSVDFLEGLGINLSAKQLVRVFEEGSGNSGVLMNKMASAVENGHLSVRDPSFVSALENSVALMETNIEVLELLHPLLESLSTVRDVGCLLKQLCEHWQLERTVALVQQILLSSVFDDLDGNQDEILIDLPHLKGRLDFPSRLDQDDVDENGNLAGFLANDDSDFSGEEGSEEEPDEIDSEDDDDHYDGESDSEEEIEITGRSRARSQFIEDEADVGEEDDEEEEEEEAEEEEELKEARGRGDDASSSSDSD</sequence>
<protein>
    <submittedName>
        <fullName evidence="3">Uncharacterized protein</fullName>
    </submittedName>
</protein>